<keyword evidence="1" id="KW-1133">Transmembrane helix</keyword>
<evidence type="ECO:0000313" key="2">
    <source>
        <dbReference type="EMBL" id="MBY6277786.1"/>
    </source>
</evidence>
<gene>
    <name evidence="2" type="ORF">CWE10_16620</name>
</gene>
<sequence>MGRAAMGSRLGSIGLLIGNRWLALWFLANGIAQIGHRVYLLAIPWLVMTMTGSAMYMCVFRSNRPVIPVQADHWF</sequence>
<accession>A0A953I6A5</accession>
<comment type="caution">
    <text evidence="2">The sequence shown here is derived from an EMBL/GenBank/DDBJ whole genome shotgun (WGS) entry which is preliminary data.</text>
</comment>
<keyword evidence="1" id="KW-0812">Transmembrane</keyword>
<dbReference type="AlphaFoldDB" id="A0A953I6A5"/>
<keyword evidence="1" id="KW-0472">Membrane</keyword>
<dbReference type="Proteomes" id="UP000732377">
    <property type="component" value="Unassembled WGS sequence"/>
</dbReference>
<protein>
    <submittedName>
        <fullName evidence="2">Uncharacterized protein</fullName>
    </submittedName>
</protein>
<dbReference type="RefSeq" id="WP_273381129.1">
    <property type="nucleotide sequence ID" value="NZ_PIUK01000245.1"/>
</dbReference>
<feature type="transmembrane region" description="Helical" evidence="1">
    <location>
        <begin position="38"/>
        <end position="59"/>
    </location>
</feature>
<name>A0A953I6A5_SYMTR</name>
<proteinExistence type="predicted"/>
<dbReference type="EMBL" id="PIUK01000245">
    <property type="protein sequence ID" value="MBY6277786.1"/>
    <property type="molecule type" value="Genomic_DNA"/>
</dbReference>
<organism evidence="2 3">
    <name type="scientific">Symbiobacterium thermophilum</name>
    <dbReference type="NCBI Taxonomy" id="2734"/>
    <lineage>
        <taxon>Bacteria</taxon>
        <taxon>Bacillati</taxon>
        <taxon>Bacillota</taxon>
        <taxon>Clostridia</taxon>
        <taxon>Eubacteriales</taxon>
        <taxon>Symbiobacteriaceae</taxon>
        <taxon>Symbiobacterium</taxon>
    </lineage>
</organism>
<evidence type="ECO:0000256" key="1">
    <source>
        <dbReference type="SAM" id="Phobius"/>
    </source>
</evidence>
<feature type="transmembrane region" description="Helical" evidence="1">
    <location>
        <begin position="12"/>
        <end position="32"/>
    </location>
</feature>
<reference evidence="2" key="1">
    <citation type="submission" date="2017-11" db="EMBL/GenBank/DDBJ databases">
        <title>Three new genomes from thermophilic consortium.</title>
        <authorList>
            <person name="Quaggio R."/>
            <person name="Amgarten D."/>
            <person name="Setubal J.C."/>
        </authorList>
    </citation>
    <scope>NUCLEOTIDE SEQUENCE</scope>
    <source>
        <strain evidence="2">ZCTH01-B2</strain>
    </source>
</reference>
<evidence type="ECO:0000313" key="3">
    <source>
        <dbReference type="Proteomes" id="UP000732377"/>
    </source>
</evidence>